<organism evidence="1 2">
    <name type="scientific">Dissostichus mawsoni</name>
    <name type="common">Antarctic cod</name>
    <dbReference type="NCBI Taxonomy" id="36200"/>
    <lineage>
        <taxon>Eukaryota</taxon>
        <taxon>Metazoa</taxon>
        <taxon>Chordata</taxon>
        <taxon>Craniata</taxon>
        <taxon>Vertebrata</taxon>
        <taxon>Euteleostomi</taxon>
        <taxon>Actinopterygii</taxon>
        <taxon>Neopterygii</taxon>
        <taxon>Teleostei</taxon>
        <taxon>Neoteleostei</taxon>
        <taxon>Acanthomorphata</taxon>
        <taxon>Eupercaria</taxon>
        <taxon>Perciformes</taxon>
        <taxon>Notothenioidei</taxon>
        <taxon>Nototheniidae</taxon>
        <taxon>Dissostichus</taxon>
    </lineage>
</organism>
<dbReference type="AlphaFoldDB" id="A0A7J5XQD2"/>
<dbReference type="EMBL" id="JAAKFY010000022">
    <property type="protein sequence ID" value="KAF3838789.1"/>
    <property type="molecule type" value="Genomic_DNA"/>
</dbReference>
<evidence type="ECO:0000313" key="1">
    <source>
        <dbReference type="EMBL" id="KAF3838789.1"/>
    </source>
</evidence>
<sequence length="332" mass="36479">MDAAAAGPLWDPSRNETIKCLRTEDRFLNQLITTDKAHEAIRKGACQSPIVPSPLNLPSPRPAIDSQLLTGAREKPEASWELQRCQKRKSIKASEPGCYLSEEQIKEEVVKFLVSDSQHNVYNPSSFEKNPPTVCRGKNVKSKRGPDDVLAADHPTYCTSILRAALLSFDWTADPRLTPLGMLRAVPLGGCWSQPQTLQKGPRAAEHSHRAGGRWGGGGGGLLPREMWAQRLTANSSIISAQFDSIIQAEEKEADSQCCWMKGSLRRNKIGSTKPLLSTSLQSEVPFEYGLLKMMITVIQGPGCFVGNYHSGGKSFCVNQLFNLCFLLSPVN</sequence>
<comment type="caution">
    <text evidence="1">The sequence shown here is derived from an EMBL/GenBank/DDBJ whole genome shotgun (WGS) entry which is preliminary data.</text>
</comment>
<evidence type="ECO:0000313" key="2">
    <source>
        <dbReference type="Proteomes" id="UP000518266"/>
    </source>
</evidence>
<protein>
    <submittedName>
        <fullName evidence="1">Uncharacterized protein</fullName>
    </submittedName>
</protein>
<accession>A0A7J5XQD2</accession>
<dbReference type="Proteomes" id="UP000518266">
    <property type="component" value="Unassembled WGS sequence"/>
</dbReference>
<reference evidence="1 2" key="1">
    <citation type="submission" date="2020-03" db="EMBL/GenBank/DDBJ databases">
        <title>Dissostichus mawsoni Genome sequencing and assembly.</title>
        <authorList>
            <person name="Park H."/>
        </authorList>
    </citation>
    <scope>NUCLEOTIDE SEQUENCE [LARGE SCALE GENOMIC DNA]</scope>
    <source>
        <strain evidence="1">DM0001</strain>
        <tissue evidence="1">Muscle</tissue>
    </source>
</reference>
<keyword evidence="2" id="KW-1185">Reference proteome</keyword>
<name>A0A7J5XQD2_DISMA</name>
<proteinExistence type="predicted"/>
<gene>
    <name evidence="1" type="ORF">F7725_010557</name>
</gene>